<name>A0A239LSS5_9RHOB</name>
<feature type="domain" description="EamA" evidence="7">
    <location>
        <begin position="15"/>
        <end position="145"/>
    </location>
</feature>
<comment type="subcellular location">
    <subcellularLocation>
        <location evidence="1">Membrane</location>
        <topology evidence="1">Multi-pass membrane protein</topology>
    </subcellularLocation>
</comment>
<feature type="transmembrane region" description="Helical" evidence="6">
    <location>
        <begin position="76"/>
        <end position="94"/>
    </location>
</feature>
<feature type="transmembrane region" description="Helical" evidence="6">
    <location>
        <begin position="106"/>
        <end position="124"/>
    </location>
</feature>
<feature type="transmembrane region" description="Helical" evidence="6">
    <location>
        <begin position="12"/>
        <end position="33"/>
    </location>
</feature>
<evidence type="ECO:0000256" key="4">
    <source>
        <dbReference type="ARBA" id="ARBA00022989"/>
    </source>
</evidence>
<dbReference type="EMBL" id="FZOY01000011">
    <property type="protein sequence ID" value="SNT33415.1"/>
    <property type="molecule type" value="Genomic_DNA"/>
</dbReference>
<dbReference type="Proteomes" id="UP000198426">
    <property type="component" value="Unassembled WGS sequence"/>
</dbReference>
<dbReference type="InterPro" id="IPR037185">
    <property type="entry name" value="EmrE-like"/>
</dbReference>
<keyword evidence="4 6" id="KW-1133">Transmembrane helix</keyword>
<evidence type="ECO:0000256" key="3">
    <source>
        <dbReference type="ARBA" id="ARBA00022692"/>
    </source>
</evidence>
<evidence type="ECO:0000259" key="7">
    <source>
        <dbReference type="Pfam" id="PF00892"/>
    </source>
</evidence>
<feature type="transmembrane region" description="Helical" evidence="6">
    <location>
        <begin position="268"/>
        <end position="285"/>
    </location>
</feature>
<dbReference type="InterPro" id="IPR000620">
    <property type="entry name" value="EamA_dom"/>
</dbReference>
<dbReference type="SUPFAM" id="SSF103481">
    <property type="entry name" value="Multidrug resistance efflux transporter EmrE"/>
    <property type="match status" value="2"/>
</dbReference>
<evidence type="ECO:0000256" key="6">
    <source>
        <dbReference type="SAM" id="Phobius"/>
    </source>
</evidence>
<dbReference type="GO" id="GO:0016020">
    <property type="term" value="C:membrane"/>
    <property type="evidence" value="ECO:0007669"/>
    <property type="project" value="UniProtKB-SubCell"/>
</dbReference>
<comment type="similarity">
    <text evidence="2">Belongs to the drug/metabolite transporter (DMT) superfamily. 10 TMS drug/metabolite exporter (DME) (TC 2.A.7.3) family.</text>
</comment>
<gene>
    <name evidence="8" type="ORF">SAMN05421757_11116</name>
</gene>
<evidence type="ECO:0000313" key="9">
    <source>
        <dbReference type="Proteomes" id="UP000198426"/>
    </source>
</evidence>
<feature type="transmembrane region" description="Helical" evidence="6">
    <location>
        <begin position="45"/>
        <end position="64"/>
    </location>
</feature>
<dbReference type="AlphaFoldDB" id="A0A239LSS5"/>
<feature type="transmembrane region" description="Helical" evidence="6">
    <location>
        <begin position="245"/>
        <end position="262"/>
    </location>
</feature>
<evidence type="ECO:0000256" key="2">
    <source>
        <dbReference type="ARBA" id="ARBA00009853"/>
    </source>
</evidence>
<accession>A0A239LSS5</accession>
<reference evidence="8 9" key="1">
    <citation type="submission" date="2017-06" db="EMBL/GenBank/DDBJ databases">
        <authorList>
            <person name="Kim H.J."/>
            <person name="Triplett B.A."/>
        </authorList>
    </citation>
    <scope>NUCLEOTIDE SEQUENCE [LARGE SCALE GENOMIC DNA]</scope>
    <source>
        <strain evidence="8 9">DSM 29339</strain>
    </source>
</reference>
<dbReference type="RefSeq" id="WP_245838262.1">
    <property type="nucleotide sequence ID" value="NZ_FZOY01000011.1"/>
</dbReference>
<feature type="transmembrane region" description="Helical" evidence="6">
    <location>
        <begin position="213"/>
        <end position="233"/>
    </location>
</feature>
<keyword evidence="3 6" id="KW-0812">Transmembrane</keyword>
<proteinExistence type="inferred from homology"/>
<organism evidence="8 9">
    <name type="scientific">Tropicimonas sediminicola</name>
    <dbReference type="NCBI Taxonomy" id="1031541"/>
    <lineage>
        <taxon>Bacteria</taxon>
        <taxon>Pseudomonadati</taxon>
        <taxon>Pseudomonadota</taxon>
        <taxon>Alphaproteobacteria</taxon>
        <taxon>Rhodobacterales</taxon>
        <taxon>Roseobacteraceae</taxon>
        <taxon>Tropicimonas</taxon>
    </lineage>
</organism>
<feature type="transmembrane region" description="Helical" evidence="6">
    <location>
        <begin position="131"/>
        <end position="149"/>
    </location>
</feature>
<dbReference type="Pfam" id="PF00892">
    <property type="entry name" value="EamA"/>
    <property type="match status" value="2"/>
</dbReference>
<evidence type="ECO:0000256" key="1">
    <source>
        <dbReference type="ARBA" id="ARBA00004141"/>
    </source>
</evidence>
<sequence>MSVAPAMPDQRPLVAVLWMVVTGLCFVGVQATVKYIGPRVPAAEAAFLRYLLGLVFLLPMLPALRRARISRRAWGLFAFRGLVQAVAVICWFYAMTRITLAEVTAMNYLNPIYITLGAAVFLGEPLAARRLAAIGVAFLGALVILRPGLRPLDPGHFAMIVTALCFAASYLIAKRMTGEVGPTVVVAMLSIMVTIALVPFAAAVWVTPSWGDLGWLMIVAAFATGGHYAMTLAFQAAPMAVSQPVTFLQLIWATLLGAVAFGEALDGWVVLGGGLIMASVSFIAYREARLRMRATPPSTEG</sequence>
<keyword evidence="5 6" id="KW-0472">Membrane</keyword>
<feature type="domain" description="EamA" evidence="7">
    <location>
        <begin position="155"/>
        <end position="284"/>
    </location>
</feature>
<feature type="transmembrane region" description="Helical" evidence="6">
    <location>
        <begin position="185"/>
        <end position="207"/>
    </location>
</feature>
<dbReference type="PANTHER" id="PTHR22911:SF6">
    <property type="entry name" value="SOLUTE CARRIER FAMILY 35 MEMBER G1"/>
    <property type="match status" value="1"/>
</dbReference>
<evidence type="ECO:0000313" key="8">
    <source>
        <dbReference type="EMBL" id="SNT33415.1"/>
    </source>
</evidence>
<dbReference type="Gene3D" id="1.10.3730.20">
    <property type="match status" value="1"/>
</dbReference>
<feature type="transmembrane region" description="Helical" evidence="6">
    <location>
        <begin position="155"/>
        <end position="173"/>
    </location>
</feature>
<evidence type="ECO:0000256" key="5">
    <source>
        <dbReference type="ARBA" id="ARBA00023136"/>
    </source>
</evidence>
<protein>
    <submittedName>
        <fullName evidence="8">Threonine/homoserine efflux transporter RhtA</fullName>
    </submittedName>
</protein>
<keyword evidence="9" id="KW-1185">Reference proteome</keyword>
<dbReference type="PANTHER" id="PTHR22911">
    <property type="entry name" value="ACYL-MALONYL CONDENSING ENZYME-RELATED"/>
    <property type="match status" value="1"/>
</dbReference>